<organism evidence="4 5">
    <name type="scientific">Pacificimonas pallii</name>
    <dbReference type="NCBI Taxonomy" id="2827236"/>
    <lineage>
        <taxon>Bacteria</taxon>
        <taxon>Pseudomonadati</taxon>
        <taxon>Pseudomonadota</taxon>
        <taxon>Alphaproteobacteria</taxon>
        <taxon>Sphingomonadales</taxon>
        <taxon>Sphingosinicellaceae</taxon>
        <taxon>Pacificimonas</taxon>
    </lineage>
</organism>
<keyword evidence="1 2" id="KW-0732">Signal</keyword>
<dbReference type="Proteomes" id="UP000722336">
    <property type="component" value="Unassembled WGS sequence"/>
</dbReference>
<evidence type="ECO:0000259" key="3">
    <source>
        <dbReference type="Pfam" id="PF12849"/>
    </source>
</evidence>
<name>A0ABS6SDF9_9SPHN</name>
<reference evidence="4 5" key="1">
    <citation type="submission" date="2021-04" db="EMBL/GenBank/DDBJ databases">
        <authorList>
            <person name="Pira H."/>
            <person name="Risdian C."/>
            <person name="Wink J."/>
        </authorList>
    </citation>
    <scope>NUCLEOTIDE SEQUENCE [LARGE SCALE GENOMIC DNA]</scope>
    <source>
        <strain evidence="4 5">WHA3</strain>
    </source>
</reference>
<feature type="domain" description="PBP" evidence="3">
    <location>
        <begin position="37"/>
        <end position="322"/>
    </location>
</feature>
<dbReference type="InterPro" id="IPR006311">
    <property type="entry name" value="TAT_signal"/>
</dbReference>
<dbReference type="PANTHER" id="PTHR30570">
    <property type="entry name" value="PERIPLASMIC PHOSPHATE BINDING COMPONENT OF PHOSPHATE ABC TRANSPORTER"/>
    <property type="match status" value="1"/>
</dbReference>
<dbReference type="Pfam" id="PF12849">
    <property type="entry name" value="PBP_like_2"/>
    <property type="match status" value="1"/>
</dbReference>
<gene>
    <name evidence="4" type="ORF">KCG44_04015</name>
</gene>
<dbReference type="PROSITE" id="PS51318">
    <property type="entry name" value="TAT"/>
    <property type="match status" value="1"/>
</dbReference>
<evidence type="ECO:0000256" key="1">
    <source>
        <dbReference type="ARBA" id="ARBA00022729"/>
    </source>
</evidence>
<evidence type="ECO:0000313" key="5">
    <source>
        <dbReference type="Proteomes" id="UP000722336"/>
    </source>
</evidence>
<dbReference type="InterPro" id="IPR050811">
    <property type="entry name" value="Phosphate_ABC_transporter"/>
</dbReference>
<accession>A0ABS6SDF9</accession>
<dbReference type="PANTHER" id="PTHR30570:SF1">
    <property type="entry name" value="PHOSPHATE-BINDING PROTEIN PSTS"/>
    <property type="match status" value="1"/>
</dbReference>
<dbReference type="EMBL" id="JAGSPA010000001">
    <property type="protein sequence ID" value="MBV7255946.1"/>
    <property type="molecule type" value="Genomic_DNA"/>
</dbReference>
<dbReference type="InterPro" id="IPR024370">
    <property type="entry name" value="PBP_domain"/>
</dbReference>
<feature type="signal peptide" evidence="2">
    <location>
        <begin position="1"/>
        <end position="22"/>
    </location>
</feature>
<dbReference type="PROSITE" id="PS51257">
    <property type="entry name" value="PROKAR_LIPOPROTEIN"/>
    <property type="match status" value="1"/>
</dbReference>
<sequence length="362" mass="38165">MLLSMRKFLPALTAATAVLALAACDNNSSGTPSDGAEAASASPAIRIVGSSTVYPFTTAVAENFNNTNPNAAAPIVESTGTGGGMKLFCAGVGLEHPDISNASRRIKASEVEMCNANGVQQILEIQVGIDGIAFAQSRDAQDMPLTAEQLYRALAATAPDGSKNAVTNWNQVDPSLPDRRIEVLGPPPTSGTRDAFNELVMQSGCEEVPEVAALEAQDEDLFEERCTKLREDGVFVEAGENDNLIVQKLVSNPVAVGIFGYSYLEENLDKIAPLTLNGVTPTYEDIASGAYIAARPLYIYVKGEHMTAKPDLAAFLAEYTSEATSGPDGYLRNRGLIAATDDVRAANRDAAENGTVLDASTL</sequence>
<proteinExistence type="predicted"/>
<keyword evidence="5" id="KW-1185">Reference proteome</keyword>
<evidence type="ECO:0000256" key="2">
    <source>
        <dbReference type="SAM" id="SignalP"/>
    </source>
</evidence>
<comment type="caution">
    <text evidence="4">The sequence shown here is derived from an EMBL/GenBank/DDBJ whole genome shotgun (WGS) entry which is preliminary data.</text>
</comment>
<evidence type="ECO:0000313" key="4">
    <source>
        <dbReference type="EMBL" id="MBV7255946.1"/>
    </source>
</evidence>
<protein>
    <submittedName>
        <fullName evidence="4">Substrate-binding domain-containing protein</fullName>
    </submittedName>
</protein>
<feature type="chain" id="PRO_5046977125" evidence="2">
    <location>
        <begin position="23"/>
        <end position="362"/>
    </location>
</feature>